<reference evidence="1 2" key="1">
    <citation type="submission" date="2024-06" db="EMBL/GenBank/DDBJ databases">
        <title>The Natural Products Discovery Center: Release of the First 8490 Sequenced Strains for Exploring Actinobacteria Biosynthetic Diversity.</title>
        <authorList>
            <person name="Kalkreuter E."/>
            <person name="Kautsar S.A."/>
            <person name="Yang D."/>
            <person name="Bader C.D."/>
            <person name="Teijaro C.N."/>
            <person name="Fluegel L."/>
            <person name="Davis C.M."/>
            <person name="Simpson J.R."/>
            <person name="Lauterbach L."/>
            <person name="Steele A.D."/>
            <person name="Gui C."/>
            <person name="Meng S."/>
            <person name="Li G."/>
            <person name="Viehrig K."/>
            <person name="Ye F."/>
            <person name="Su P."/>
            <person name="Kiefer A.F."/>
            <person name="Nichols A."/>
            <person name="Cepeda A.J."/>
            <person name="Yan W."/>
            <person name="Fan B."/>
            <person name="Jiang Y."/>
            <person name="Adhikari A."/>
            <person name="Zheng C.-J."/>
            <person name="Schuster L."/>
            <person name="Cowan T.M."/>
            <person name="Smanski M.J."/>
            <person name="Chevrette M.G."/>
            <person name="De Carvalho L.P.S."/>
            <person name="Shen B."/>
        </authorList>
    </citation>
    <scope>NUCLEOTIDE SEQUENCE [LARGE SCALE GENOMIC DNA]</scope>
    <source>
        <strain evidence="1 2">NPDC000634</strain>
    </source>
</reference>
<dbReference type="RefSeq" id="WP_244217069.1">
    <property type="nucleotide sequence ID" value="NZ_MUBM01000071.1"/>
</dbReference>
<name>A0ABV1W0X1_9ACTN</name>
<accession>A0ABV1W0X1</accession>
<evidence type="ECO:0000313" key="2">
    <source>
        <dbReference type="Proteomes" id="UP001458415"/>
    </source>
</evidence>
<gene>
    <name evidence="1" type="ORF">ABT317_09735</name>
</gene>
<dbReference type="EMBL" id="JBEPCU010000109">
    <property type="protein sequence ID" value="MER6977287.1"/>
    <property type="molecule type" value="Genomic_DNA"/>
</dbReference>
<sequence length="56" mass="6620">MAGSATTDVYLLNPCVVTSDGEWEAWYLAHWLPGAVRYRSFWDLMNDEYKSFRDER</sequence>
<comment type="caution">
    <text evidence="1">The sequence shown here is derived from an EMBL/GenBank/DDBJ whole genome shotgun (WGS) entry which is preliminary data.</text>
</comment>
<proteinExistence type="predicted"/>
<organism evidence="1 2">
    <name type="scientific">Streptomyces carpinensis</name>
    <dbReference type="NCBI Taxonomy" id="66369"/>
    <lineage>
        <taxon>Bacteria</taxon>
        <taxon>Bacillati</taxon>
        <taxon>Actinomycetota</taxon>
        <taxon>Actinomycetes</taxon>
        <taxon>Kitasatosporales</taxon>
        <taxon>Streptomycetaceae</taxon>
        <taxon>Streptomyces</taxon>
    </lineage>
</organism>
<keyword evidence="2" id="KW-1185">Reference proteome</keyword>
<dbReference type="Proteomes" id="UP001458415">
    <property type="component" value="Unassembled WGS sequence"/>
</dbReference>
<evidence type="ECO:0000313" key="1">
    <source>
        <dbReference type="EMBL" id="MER6977287.1"/>
    </source>
</evidence>
<protein>
    <submittedName>
        <fullName evidence="1">Uncharacterized protein</fullName>
    </submittedName>
</protein>